<accession>J6HAH4</accession>
<dbReference type="GO" id="GO:0006629">
    <property type="term" value="P:lipid metabolic process"/>
    <property type="evidence" value="ECO:0007669"/>
    <property type="project" value="InterPro"/>
</dbReference>
<comment type="caution">
    <text evidence="3">The sequence shown here is derived from an EMBL/GenBank/DDBJ whole genome shotgun (WGS) entry which is preliminary data.</text>
</comment>
<protein>
    <recommendedName>
        <fullName evidence="2">GP-PDE domain-containing protein</fullName>
    </recommendedName>
</protein>
<organism evidence="3 4">
    <name type="scientific">Peptoanaerobacter stomatis</name>
    <dbReference type="NCBI Taxonomy" id="796937"/>
    <lineage>
        <taxon>Bacteria</taxon>
        <taxon>Bacillati</taxon>
        <taxon>Bacillota</taxon>
        <taxon>Clostridia</taxon>
        <taxon>Peptostreptococcales</taxon>
        <taxon>Filifactoraceae</taxon>
        <taxon>Peptoanaerobacter</taxon>
    </lineage>
</organism>
<dbReference type="Gene3D" id="3.20.20.190">
    <property type="entry name" value="Phosphatidylinositol (PI) phosphodiesterase"/>
    <property type="match status" value="1"/>
</dbReference>
<sequence length="553" mass="64147">MKRKILPLLMLTALLTTNTIYAEININDINNSVKSNEASQIEKPKTESTEKEQKVEDLEALENKPKETQTKIVDVFKNIPNSQYVVRLRTQSKQELQSLYDRGFRVFEITVSATLDNQIVLADNFSEYFYRYYEAYIQRPTIDEYFSYKMKNAETQMSIGDINVFLNNYPDARFFVKSLDTEKNVFDILNNKSFKNKDKLIIETTDILGNYKTFDNVALVDLKGENNIYSFAVNNKDKNIMFVYQNTSPNQKEMEEIKKAKRRVYEINKPAITNKNESKFDGYIYSIEDIVNLPIAIPQAVKSNNYIRPTIQNDRFIAHAGGKVLGIVGTNTLQAMNSSYARGNRILEIDFDWTTDGKIVQLHDWASFKKLTGDVFSNNYYMKYEEFKNKKMINSLKQMSIDDTLEWLKNNTDAYIVTDVKEDNMENGNIKALTEFANSSKEIQSRFIPQIYDTVQYQKIKDLGYKNIIYTLYRTEQSPYGVLEFAKCNDLFAVTMDNLYRVYTTLPELLTNNGIRVYIHTENDKTKAKAYINGQKAYGIYSDDILSAVELNS</sequence>
<dbReference type="GO" id="GO:0008081">
    <property type="term" value="F:phosphoric diester hydrolase activity"/>
    <property type="evidence" value="ECO:0007669"/>
    <property type="project" value="InterPro"/>
</dbReference>
<reference evidence="3 4" key="1">
    <citation type="submission" date="2012-07" db="EMBL/GenBank/DDBJ databases">
        <authorList>
            <person name="Durkin A.S."/>
            <person name="McCorrison J."/>
            <person name="Torralba M."/>
            <person name="Gillis M."/>
            <person name="Methe B."/>
            <person name="Sutton G."/>
            <person name="Nelson K.E."/>
        </authorList>
    </citation>
    <scope>NUCLEOTIDE SEQUENCE [LARGE SCALE GENOMIC DNA]</scope>
    <source>
        <strain evidence="3 4">OBRC8</strain>
    </source>
</reference>
<gene>
    <name evidence="3" type="ORF">HMPREF1143_0826</name>
</gene>
<dbReference type="EMBL" id="ALNK01000023">
    <property type="protein sequence ID" value="EJU22125.1"/>
    <property type="molecule type" value="Genomic_DNA"/>
</dbReference>
<proteinExistence type="predicted"/>
<evidence type="ECO:0000313" key="3">
    <source>
        <dbReference type="EMBL" id="EJU22125.1"/>
    </source>
</evidence>
<dbReference type="InterPro" id="IPR017946">
    <property type="entry name" value="PLC-like_Pdiesterase_TIM-brl"/>
</dbReference>
<feature type="domain" description="GP-PDE" evidence="2">
    <location>
        <begin position="314"/>
        <end position="552"/>
    </location>
</feature>
<evidence type="ECO:0000313" key="4">
    <source>
        <dbReference type="Proteomes" id="UP000005244"/>
    </source>
</evidence>
<feature type="chain" id="PRO_5003788061" description="GP-PDE domain-containing protein" evidence="1">
    <location>
        <begin position="23"/>
        <end position="553"/>
    </location>
</feature>
<name>J6HAH4_9FIRM</name>
<dbReference type="AlphaFoldDB" id="J6HAH4"/>
<dbReference type="Pfam" id="PF03009">
    <property type="entry name" value="GDPD"/>
    <property type="match status" value="1"/>
</dbReference>
<keyword evidence="1" id="KW-0732">Signal</keyword>
<keyword evidence="4" id="KW-1185">Reference proteome</keyword>
<dbReference type="PROSITE" id="PS51704">
    <property type="entry name" value="GP_PDE"/>
    <property type="match status" value="1"/>
</dbReference>
<dbReference type="InterPro" id="IPR030395">
    <property type="entry name" value="GP_PDE_dom"/>
</dbReference>
<dbReference type="Proteomes" id="UP000005244">
    <property type="component" value="Unassembled WGS sequence"/>
</dbReference>
<evidence type="ECO:0000256" key="1">
    <source>
        <dbReference type="SAM" id="SignalP"/>
    </source>
</evidence>
<feature type="signal peptide" evidence="1">
    <location>
        <begin position="1"/>
        <end position="22"/>
    </location>
</feature>
<evidence type="ECO:0000259" key="2">
    <source>
        <dbReference type="PROSITE" id="PS51704"/>
    </source>
</evidence>
<dbReference type="SUPFAM" id="SSF51695">
    <property type="entry name" value="PLC-like phosphodiesterases"/>
    <property type="match status" value="1"/>
</dbReference>